<dbReference type="AlphaFoldDB" id="A0AA35QVA2"/>
<reference evidence="1" key="1">
    <citation type="submission" date="2023-03" db="EMBL/GenBank/DDBJ databases">
        <authorList>
            <person name="Steffen K."/>
            <person name="Cardenas P."/>
        </authorList>
    </citation>
    <scope>NUCLEOTIDE SEQUENCE</scope>
</reference>
<dbReference type="EMBL" id="CASHTH010000156">
    <property type="protein sequence ID" value="CAI7992707.1"/>
    <property type="molecule type" value="Genomic_DNA"/>
</dbReference>
<comment type="caution">
    <text evidence="1">The sequence shown here is derived from an EMBL/GenBank/DDBJ whole genome shotgun (WGS) entry which is preliminary data.</text>
</comment>
<accession>A0AA35QVA2</accession>
<evidence type="ECO:0000313" key="1">
    <source>
        <dbReference type="EMBL" id="CAI7992707.1"/>
    </source>
</evidence>
<evidence type="ECO:0000313" key="2">
    <source>
        <dbReference type="Proteomes" id="UP001174909"/>
    </source>
</evidence>
<dbReference type="Proteomes" id="UP001174909">
    <property type="component" value="Unassembled WGS sequence"/>
</dbReference>
<name>A0AA35QVA2_GEOBA</name>
<protein>
    <submittedName>
        <fullName evidence="1">Uncharacterized protein</fullName>
    </submittedName>
</protein>
<organism evidence="1 2">
    <name type="scientific">Geodia barretti</name>
    <name type="common">Barrett's horny sponge</name>
    <dbReference type="NCBI Taxonomy" id="519541"/>
    <lineage>
        <taxon>Eukaryota</taxon>
        <taxon>Metazoa</taxon>
        <taxon>Porifera</taxon>
        <taxon>Demospongiae</taxon>
        <taxon>Heteroscleromorpha</taxon>
        <taxon>Tetractinellida</taxon>
        <taxon>Astrophorina</taxon>
        <taxon>Geodiidae</taxon>
        <taxon>Geodia</taxon>
    </lineage>
</organism>
<keyword evidence="2" id="KW-1185">Reference proteome</keyword>
<gene>
    <name evidence="1" type="ORF">GBAR_LOCUS1080</name>
</gene>
<sequence length="86" mass="10186">MEREEEDTGKWWLLSLTSCLLLRPGDMPRETVRWEDESEMTAVHGEEERRQQQILWMSSVLLVMPCPVADGYQIHRRLTVNADSRR</sequence>
<proteinExistence type="predicted"/>